<dbReference type="Proteomes" id="UP000269883">
    <property type="component" value="Chromosome"/>
</dbReference>
<proteinExistence type="predicted"/>
<organism evidence="1 2">
    <name type="scientific">Desulfovibrio ferrophilus</name>
    <dbReference type="NCBI Taxonomy" id="241368"/>
    <lineage>
        <taxon>Bacteria</taxon>
        <taxon>Pseudomonadati</taxon>
        <taxon>Thermodesulfobacteriota</taxon>
        <taxon>Desulfovibrionia</taxon>
        <taxon>Desulfovibrionales</taxon>
        <taxon>Desulfovibrionaceae</taxon>
        <taxon>Desulfovibrio</taxon>
    </lineage>
</organism>
<evidence type="ECO:0000313" key="2">
    <source>
        <dbReference type="Proteomes" id="UP000269883"/>
    </source>
</evidence>
<evidence type="ECO:0000313" key="1">
    <source>
        <dbReference type="EMBL" id="BBD08481.1"/>
    </source>
</evidence>
<keyword evidence="2" id="KW-1185">Reference proteome</keyword>
<name>A0A2Z6AYY6_9BACT</name>
<dbReference type="OrthoDB" id="5431272at2"/>
<sequence>MENIKHVGMIVHRFEDLWQCTRSALGLAVGNYFSYMFLLDVPAEMNEKLQENFEWLVEDMECECYSNVRFKEEHLIKYLTTDAIAKKLKEMDIVIPFGNRMEAPVGRMPILWMLDN</sequence>
<dbReference type="KEGG" id="dfl:DFE_1755"/>
<gene>
    <name evidence="1" type="ORF">DFE_1755</name>
</gene>
<reference evidence="1 2" key="1">
    <citation type="journal article" date="2018" name="Sci. Adv.">
        <title>Multi-heme cytochromes provide a pathway for survival in energy-limited environments.</title>
        <authorList>
            <person name="Deng X."/>
            <person name="Dohmae N."/>
            <person name="Nealson K.H."/>
            <person name="Hashimoto K."/>
            <person name="Okamoto A."/>
        </authorList>
    </citation>
    <scope>NUCLEOTIDE SEQUENCE [LARGE SCALE GENOMIC DNA]</scope>
    <source>
        <strain evidence="1 2">IS5</strain>
    </source>
</reference>
<dbReference type="EMBL" id="AP017378">
    <property type="protein sequence ID" value="BBD08481.1"/>
    <property type="molecule type" value="Genomic_DNA"/>
</dbReference>
<dbReference type="RefSeq" id="WP_126378610.1">
    <property type="nucleotide sequence ID" value="NZ_AP017378.1"/>
</dbReference>
<accession>A0A2Z6AYY6</accession>
<dbReference type="AlphaFoldDB" id="A0A2Z6AYY6"/>
<protein>
    <submittedName>
        <fullName evidence="1">Uncharacterized protein</fullName>
    </submittedName>
</protein>